<protein>
    <submittedName>
        <fullName evidence="2">Helix-turn-helix domain-containing protein</fullName>
    </submittedName>
</protein>
<dbReference type="RefSeq" id="WP_251417432.1">
    <property type="nucleotide sequence ID" value="NZ_JAMQGM010000042.1"/>
</dbReference>
<dbReference type="SUPFAM" id="SSF47413">
    <property type="entry name" value="lambda repressor-like DNA-binding domains"/>
    <property type="match status" value="1"/>
</dbReference>
<evidence type="ECO:0000259" key="1">
    <source>
        <dbReference type="PROSITE" id="PS50943"/>
    </source>
</evidence>
<reference evidence="2" key="1">
    <citation type="journal article" date="2023" name="Int. J. Syst. Evol. Microbiol.">
        <title>Streptomyces meridianus sp. nov. isolated from brackish water of the Tagus estuary in Alcochete, Portugal.</title>
        <authorList>
            <person name="Santos J.D.N."/>
            <person name="Klimek D."/>
            <person name="Calusinska M."/>
            <person name="Lobo Da Cunha A."/>
            <person name="Catita J."/>
            <person name="Goncalves H."/>
            <person name="Gonzalez I."/>
            <person name="Reyes F."/>
            <person name="Lage O.M."/>
        </authorList>
    </citation>
    <scope>NUCLEOTIDE SEQUENCE</scope>
    <source>
        <strain evidence="2">MTZ3.1</strain>
    </source>
</reference>
<dbReference type="Proteomes" id="UP001167160">
    <property type="component" value="Unassembled WGS sequence"/>
</dbReference>
<accession>A0ABT0XAG9</accession>
<dbReference type="EMBL" id="JAMQGM010000042">
    <property type="protein sequence ID" value="MCM2579519.1"/>
    <property type="molecule type" value="Genomic_DNA"/>
</dbReference>
<comment type="caution">
    <text evidence="2">The sequence shown here is derived from an EMBL/GenBank/DDBJ whole genome shotgun (WGS) entry which is preliminary data.</text>
</comment>
<keyword evidence="3" id="KW-1185">Reference proteome</keyword>
<dbReference type="PROSITE" id="PS50943">
    <property type="entry name" value="HTH_CROC1"/>
    <property type="match status" value="1"/>
</dbReference>
<sequence length="75" mass="8080">MPSFSLRSERLREAAAAKGDHSFYKIAKRTGIAESTLSRLRRGIASPAAETLLTLATTYGLSVEELVDQQAEVAA</sequence>
<dbReference type="Gene3D" id="1.10.260.40">
    <property type="entry name" value="lambda repressor-like DNA-binding domains"/>
    <property type="match status" value="1"/>
</dbReference>
<organism evidence="2 3">
    <name type="scientific">Streptomyces meridianus</name>
    <dbReference type="NCBI Taxonomy" id="2938945"/>
    <lineage>
        <taxon>Bacteria</taxon>
        <taxon>Bacillati</taxon>
        <taxon>Actinomycetota</taxon>
        <taxon>Actinomycetes</taxon>
        <taxon>Kitasatosporales</taxon>
        <taxon>Streptomycetaceae</taxon>
        <taxon>Streptomyces</taxon>
    </lineage>
</organism>
<dbReference type="InterPro" id="IPR010982">
    <property type="entry name" value="Lambda_DNA-bd_dom_sf"/>
</dbReference>
<dbReference type="SMART" id="SM00530">
    <property type="entry name" value="HTH_XRE"/>
    <property type="match status" value="1"/>
</dbReference>
<dbReference type="InterPro" id="IPR001387">
    <property type="entry name" value="Cro/C1-type_HTH"/>
</dbReference>
<feature type="domain" description="HTH cro/C1-type" evidence="1">
    <location>
        <begin position="27"/>
        <end position="66"/>
    </location>
</feature>
<dbReference type="CDD" id="cd00093">
    <property type="entry name" value="HTH_XRE"/>
    <property type="match status" value="1"/>
</dbReference>
<dbReference type="Pfam" id="PF01381">
    <property type="entry name" value="HTH_3"/>
    <property type="match status" value="1"/>
</dbReference>
<name>A0ABT0XAG9_9ACTN</name>
<gene>
    <name evidence="2" type="ORF">M1E25_19570</name>
</gene>
<proteinExistence type="predicted"/>
<evidence type="ECO:0000313" key="2">
    <source>
        <dbReference type="EMBL" id="MCM2579519.1"/>
    </source>
</evidence>
<evidence type="ECO:0000313" key="3">
    <source>
        <dbReference type="Proteomes" id="UP001167160"/>
    </source>
</evidence>